<sequence length="153" mass="16392">MLSARCKSSHVKYGEESCSLCFACGLSPVIDELRPSRGGSKKSRLLTSPRRSSSSSTSKFTTPSRSCRISKASMEKRAAVCAFLVACIVLSMSSSRLMAEARNPIFVLPQGSPIHDQRRSLRDEIVGVYSPTANGVKQQSAPAPPPLSSSTLV</sequence>
<dbReference type="AlphaFoldDB" id="A0A6N2MCZ4"/>
<organism evidence="2">
    <name type="scientific">Salix viminalis</name>
    <name type="common">Common osier</name>
    <name type="synonym">Basket willow</name>
    <dbReference type="NCBI Taxonomy" id="40686"/>
    <lineage>
        <taxon>Eukaryota</taxon>
        <taxon>Viridiplantae</taxon>
        <taxon>Streptophyta</taxon>
        <taxon>Embryophyta</taxon>
        <taxon>Tracheophyta</taxon>
        <taxon>Spermatophyta</taxon>
        <taxon>Magnoliopsida</taxon>
        <taxon>eudicotyledons</taxon>
        <taxon>Gunneridae</taxon>
        <taxon>Pentapetalae</taxon>
        <taxon>rosids</taxon>
        <taxon>fabids</taxon>
        <taxon>Malpighiales</taxon>
        <taxon>Salicaceae</taxon>
        <taxon>Saliceae</taxon>
        <taxon>Salix</taxon>
    </lineage>
</organism>
<reference evidence="2" key="1">
    <citation type="submission" date="2019-03" db="EMBL/GenBank/DDBJ databases">
        <authorList>
            <person name="Mank J."/>
            <person name="Almeida P."/>
        </authorList>
    </citation>
    <scope>NUCLEOTIDE SEQUENCE</scope>
    <source>
        <strain evidence="2">78183</strain>
    </source>
</reference>
<feature type="region of interest" description="Disordered" evidence="1">
    <location>
        <begin position="35"/>
        <end position="66"/>
    </location>
</feature>
<dbReference type="EMBL" id="CAADRP010001763">
    <property type="protein sequence ID" value="VFU51629.1"/>
    <property type="molecule type" value="Genomic_DNA"/>
</dbReference>
<protein>
    <submittedName>
        <fullName evidence="2">Uncharacterized protein</fullName>
    </submittedName>
</protein>
<gene>
    <name evidence="2" type="ORF">SVIM_LOCUS349819</name>
</gene>
<evidence type="ECO:0000313" key="2">
    <source>
        <dbReference type="EMBL" id="VFU51629.1"/>
    </source>
</evidence>
<feature type="compositionally biased region" description="Low complexity" evidence="1">
    <location>
        <begin position="45"/>
        <end position="66"/>
    </location>
</feature>
<proteinExistence type="predicted"/>
<accession>A0A6N2MCZ4</accession>
<evidence type="ECO:0000256" key="1">
    <source>
        <dbReference type="SAM" id="MobiDB-lite"/>
    </source>
</evidence>
<name>A0A6N2MCZ4_SALVM</name>
<feature type="region of interest" description="Disordered" evidence="1">
    <location>
        <begin position="132"/>
        <end position="153"/>
    </location>
</feature>